<keyword evidence="1" id="KW-0472">Membrane</keyword>
<keyword evidence="1" id="KW-1133">Transmembrane helix</keyword>
<gene>
    <name evidence="2" type="ORF">LARSCL_LOCUS21872</name>
</gene>
<keyword evidence="1" id="KW-0812">Transmembrane</keyword>
<reference evidence="2 3" key="1">
    <citation type="submission" date="2024-04" db="EMBL/GenBank/DDBJ databases">
        <authorList>
            <person name="Rising A."/>
            <person name="Reimegard J."/>
            <person name="Sonavane S."/>
            <person name="Akerstrom W."/>
            <person name="Nylinder S."/>
            <person name="Hedman E."/>
            <person name="Kallberg Y."/>
        </authorList>
    </citation>
    <scope>NUCLEOTIDE SEQUENCE [LARGE SCALE GENOMIC DNA]</scope>
</reference>
<accession>A0AAV2BWZ4</accession>
<evidence type="ECO:0000256" key="1">
    <source>
        <dbReference type="SAM" id="Phobius"/>
    </source>
</evidence>
<dbReference type="EMBL" id="CAXIEN010000547">
    <property type="protein sequence ID" value="CAL1300300.1"/>
    <property type="molecule type" value="Genomic_DNA"/>
</dbReference>
<protein>
    <recommendedName>
        <fullName evidence="4">Secreted protein</fullName>
    </recommendedName>
</protein>
<dbReference type="AlphaFoldDB" id="A0AAV2BWZ4"/>
<sequence length="70" mass="8162">MPVEQPATLVILVSCYSVLAFLLKKKSIFLCKYFERYSTAFNGIWLSGKTYESCQYEDTKRWKAEHSVLT</sequence>
<evidence type="ECO:0000313" key="3">
    <source>
        <dbReference type="Proteomes" id="UP001497382"/>
    </source>
</evidence>
<evidence type="ECO:0000313" key="2">
    <source>
        <dbReference type="EMBL" id="CAL1300300.1"/>
    </source>
</evidence>
<proteinExistence type="predicted"/>
<dbReference type="Proteomes" id="UP001497382">
    <property type="component" value="Unassembled WGS sequence"/>
</dbReference>
<organism evidence="2 3">
    <name type="scientific">Larinioides sclopetarius</name>
    <dbReference type="NCBI Taxonomy" id="280406"/>
    <lineage>
        <taxon>Eukaryota</taxon>
        <taxon>Metazoa</taxon>
        <taxon>Ecdysozoa</taxon>
        <taxon>Arthropoda</taxon>
        <taxon>Chelicerata</taxon>
        <taxon>Arachnida</taxon>
        <taxon>Araneae</taxon>
        <taxon>Araneomorphae</taxon>
        <taxon>Entelegynae</taxon>
        <taxon>Araneoidea</taxon>
        <taxon>Araneidae</taxon>
        <taxon>Larinioides</taxon>
    </lineage>
</organism>
<name>A0AAV2BWZ4_9ARAC</name>
<comment type="caution">
    <text evidence="2">The sequence shown here is derived from an EMBL/GenBank/DDBJ whole genome shotgun (WGS) entry which is preliminary data.</text>
</comment>
<keyword evidence="3" id="KW-1185">Reference proteome</keyword>
<evidence type="ECO:0008006" key="4">
    <source>
        <dbReference type="Google" id="ProtNLM"/>
    </source>
</evidence>
<feature type="transmembrane region" description="Helical" evidence="1">
    <location>
        <begin position="6"/>
        <end position="23"/>
    </location>
</feature>